<proteinExistence type="predicted"/>
<keyword evidence="2" id="KW-1185">Reference proteome</keyword>
<name>A0AAN7NGN1_MYCAM</name>
<comment type="caution">
    <text evidence="1">The sequence shown here is derived from an EMBL/GenBank/DDBJ whole genome shotgun (WGS) entry which is preliminary data.</text>
</comment>
<evidence type="ECO:0000313" key="2">
    <source>
        <dbReference type="Proteomes" id="UP001333110"/>
    </source>
</evidence>
<reference evidence="1 2" key="1">
    <citation type="journal article" date="2023" name="J. Hered.">
        <title>Chromosome-level genome of the wood stork (Mycteria americana) provides insight into avian chromosome evolution.</title>
        <authorList>
            <person name="Flamio R. Jr."/>
            <person name="Ramstad K.M."/>
        </authorList>
    </citation>
    <scope>NUCLEOTIDE SEQUENCE [LARGE SCALE GENOMIC DNA]</scope>
    <source>
        <strain evidence="1">JAX WOST 10</strain>
    </source>
</reference>
<feature type="non-terminal residue" evidence="1">
    <location>
        <position position="139"/>
    </location>
</feature>
<sequence>MIKGLKHLKYKEGVRVGTVQPGIERLRGNLTSVYKYWTRKCKEDGDRLFWVSSDRTRSNGHKMRKGNSLLREAVEPPSLEILKSQPDPVVVSLLWLTLLHTGALDCMISRGAFQPQLFHDSMSFKNCCTTDLCVISLND</sequence>
<gene>
    <name evidence="1" type="ORF">QYF61_000584</name>
</gene>
<protein>
    <submittedName>
        <fullName evidence="1">Uncharacterized protein</fullName>
    </submittedName>
</protein>
<dbReference type="AlphaFoldDB" id="A0AAN7NGN1"/>
<dbReference type="EMBL" id="JAUNZN010000002">
    <property type="protein sequence ID" value="KAK4825585.1"/>
    <property type="molecule type" value="Genomic_DNA"/>
</dbReference>
<evidence type="ECO:0000313" key="1">
    <source>
        <dbReference type="EMBL" id="KAK4825585.1"/>
    </source>
</evidence>
<accession>A0AAN7NGN1</accession>
<organism evidence="1 2">
    <name type="scientific">Mycteria americana</name>
    <name type="common">Wood stork</name>
    <dbReference type="NCBI Taxonomy" id="33587"/>
    <lineage>
        <taxon>Eukaryota</taxon>
        <taxon>Metazoa</taxon>
        <taxon>Chordata</taxon>
        <taxon>Craniata</taxon>
        <taxon>Vertebrata</taxon>
        <taxon>Euteleostomi</taxon>
        <taxon>Archelosauria</taxon>
        <taxon>Archosauria</taxon>
        <taxon>Dinosauria</taxon>
        <taxon>Saurischia</taxon>
        <taxon>Theropoda</taxon>
        <taxon>Coelurosauria</taxon>
        <taxon>Aves</taxon>
        <taxon>Neognathae</taxon>
        <taxon>Neoaves</taxon>
        <taxon>Aequornithes</taxon>
        <taxon>Ciconiiformes</taxon>
        <taxon>Ciconiidae</taxon>
        <taxon>Mycteria</taxon>
    </lineage>
</organism>
<dbReference type="Proteomes" id="UP001333110">
    <property type="component" value="Unassembled WGS sequence"/>
</dbReference>